<comment type="caution">
    <text evidence="1">The sequence shown here is derived from an EMBL/GenBank/DDBJ whole genome shotgun (WGS) entry which is preliminary data.</text>
</comment>
<gene>
    <name evidence="1" type="ORF">HMPREF1054_0890</name>
</gene>
<proteinExistence type="predicted"/>
<name>I2NFP8_9PAST</name>
<accession>I2NFP8</accession>
<sequence length="37" mass="4437">MKNFAKQKGWLDFHLANLLENCLKIKIIFLMFQTILL</sequence>
<reference evidence="1 2" key="1">
    <citation type="submission" date="2012-04" db="EMBL/GenBank/DDBJ databases">
        <authorList>
            <person name="Harkins D.M."/>
            <person name="Madupu R."/>
            <person name="Durkin A.S."/>
            <person name="Torralba M."/>
            <person name="Methe B."/>
            <person name="Sutton G.G."/>
            <person name="Nelson K.E."/>
        </authorList>
    </citation>
    <scope>NUCLEOTIDE SEQUENCE [LARGE SCALE GENOMIC DNA]</scope>
    <source>
        <strain evidence="1 2">HK411</strain>
    </source>
</reference>
<organism evidence="1 2">
    <name type="scientific">Haemophilus paraphrohaemolyticus HK411</name>
    <dbReference type="NCBI Taxonomy" id="1095743"/>
    <lineage>
        <taxon>Bacteria</taxon>
        <taxon>Pseudomonadati</taxon>
        <taxon>Pseudomonadota</taxon>
        <taxon>Gammaproteobacteria</taxon>
        <taxon>Pasteurellales</taxon>
        <taxon>Pasteurellaceae</taxon>
        <taxon>Haemophilus</taxon>
    </lineage>
</organism>
<protein>
    <submittedName>
        <fullName evidence="1">Uncharacterized protein</fullName>
    </submittedName>
</protein>
<dbReference type="AlphaFoldDB" id="I2NFP8"/>
<evidence type="ECO:0000313" key="1">
    <source>
        <dbReference type="EMBL" id="EIG24659.1"/>
    </source>
</evidence>
<dbReference type="Proteomes" id="UP000003345">
    <property type="component" value="Unassembled WGS sequence"/>
</dbReference>
<dbReference type="EMBL" id="AJMU01000066">
    <property type="protein sequence ID" value="EIG24659.1"/>
    <property type="molecule type" value="Genomic_DNA"/>
</dbReference>
<evidence type="ECO:0000313" key="2">
    <source>
        <dbReference type="Proteomes" id="UP000003345"/>
    </source>
</evidence>